<dbReference type="SUPFAM" id="SSF52091">
    <property type="entry name" value="SpoIIaa-like"/>
    <property type="match status" value="1"/>
</dbReference>
<dbReference type="PANTHER" id="PTHR33495">
    <property type="entry name" value="ANTI-SIGMA FACTOR ANTAGONIST TM_1081-RELATED-RELATED"/>
    <property type="match status" value="1"/>
</dbReference>
<sequence>MEFTVLEDTDGLRRVVLSGRMDAAGIKEIETAFNEAVGQSPHSVVADMGDVAFMASMGMGLLLRNARELAAQEKRLVLYRPQELVEEVMQIAGLQRLIPIEHDPDQAAARAKEA</sequence>
<name>A0A1T4WZD8_9BACT</name>
<accession>A0A1T4WZD8</accession>
<dbReference type="Pfam" id="PF01740">
    <property type="entry name" value="STAS"/>
    <property type="match status" value="1"/>
</dbReference>
<dbReference type="InterPro" id="IPR003658">
    <property type="entry name" value="Anti-sigma_ant"/>
</dbReference>
<dbReference type="PROSITE" id="PS50801">
    <property type="entry name" value="STAS"/>
    <property type="match status" value="1"/>
</dbReference>
<dbReference type="Proteomes" id="UP000190027">
    <property type="component" value="Unassembled WGS sequence"/>
</dbReference>
<dbReference type="CDD" id="cd07043">
    <property type="entry name" value="STAS_anti-anti-sigma_factors"/>
    <property type="match status" value="1"/>
</dbReference>
<dbReference type="PANTHER" id="PTHR33495:SF2">
    <property type="entry name" value="ANTI-SIGMA FACTOR ANTAGONIST TM_1081-RELATED"/>
    <property type="match status" value="1"/>
</dbReference>
<proteinExistence type="inferred from homology"/>
<dbReference type="RefSeq" id="WP_078717094.1">
    <property type="nucleotide sequence ID" value="NZ_FUYC01000005.1"/>
</dbReference>
<dbReference type="GO" id="GO:0043856">
    <property type="term" value="F:anti-sigma factor antagonist activity"/>
    <property type="evidence" value="ECO:0007669"/>
    <property type="project" value="InterPro"/>
</dbReference>
<evidence type="ECO:0000313" key="5">
    <source>
        <dbReference type="Proteomes" id="UP000190027"/>
    </source>
</evidence>
<dbReference type="NCBIfam" id="TIGR00377">
    <property type="entry name" value="ant_ant_sig"/>
    <property type="match status" value="1"/>
</dbReference>
<dbReference type="OrthoDB" id="129622at2"/>
<comment type="similarity">
    <text evidence="1 2">Belongs to the anti-sigma-factor antagonist family.</text>
</comment>
<organism evidence="4 5">
    <name type="scientific">Paucidesulfovibrio gracilis DSM 16080</name>
    <dbReference type="NCBI Taxonomy" id="1121449"/>
    <lineage>
        <taxon>Bacteria</taxon>
        <taxon>Pseudomonadati</taxon>
        <taxon>Thermodesulfobacteriota</taxon>
        <taxon>Desulfovibrionia</taxon>
        <taxon>Desulfovibrionales</taxon>
        <taxon>Desulfovibrionaceae</taxon>
        <taxon>Paucidesulfovibrio</taxon>
    </lineage>
</organism>
<dbReference type="InterPro" id="IPR036513">
    <property type="entry name" value="STAS_dom_sf"/>
</dbReference>
<dbReference type="STRING" id="1121449.SAMN02745704_01528"/>
<protein>
    <recommendedName>
        <fullName evidence="2">Anti-sigma factor antagonist</fullName>
    </recommendedName>
</protein>
<dbReference type="EMBL" id="FUYC01000005">
    <property type="protein sequence ID" value="SKA82238.1"/>
    <property type="molecule type" value="Genomic_DNA"/>
</dbReference>
<evidence type="ECO:0000256" key="1">
    <source>
        <dbReference type="ARBA" id="ARBA00009013"/>
    </source>
</evidence>
<evidence type="ECO:0000259" key="3">
    <source>
        <dbReference type="PROSITE" id="PS50801"/>
    </source>
</evidence>
<dbReference type="Gene3D" id="3.30.750.24">
    <property type="entry name" value="STAS domain"/>
    <property type="match status" value="1"/>
</dbReference>
<reference evidence="4 5" key="1">
    <citation type="submission" date="2017-02" db="EMBL/GenBank/DDBJ databases">
        <authorList>
            <person name="Peterson S.W."/>
        </authorList>
    </citation>
    <scope>NUCLEOTIDE SEQUENCE [LARGE SCALE GENOMIC DNA]</scope>
    <source>
        <strain evidence="4 5">DSM 16080</strain>
    </source>
</reference>
<gene>
    <name evidence="4" type="ORF">SAMN02745704_01528</name>
</gene>
<keyword evidence="5" id="KW-1185">Reference proteome</keyword>
<dbReference type="InterPro" id="IPR002645">
    <property type="entry name" value="STAS_dom"/>
</dbReference>
<dbReference type="AlphaFoldDB" id="A0A1T4WZD8"/>
<evidence type="ECO:0000313" key="4">
    <source>
        <dbReference type="EMBL" id="SKA82238.1"/>
    </source>
</evidence>
<feature type="domain" description="STAS" evidence="3">
    <location>
        <begin position="2"/>
        <end position="114"/>
    </location>
</feature>
<evidence type="ECO:0000256" key="2">
    <source>
        <dbReference type="RuleBase" id="RU003749"/>
    </source>
</evidence>